<proteinExistence type="predicted"/>
<name>A0A8H4IV91_9PEZI</name>
<dbReference type="OrthoDB" id="9977870at2759"/>
<dbReference type="Proteomes" id="UP000572817">
    <property type="component" value="Unassembled WGS sequence"/>
</dbReference>
<reference evidence="1" key="1">
    <citation type="submission" date="2020-04" db="EMBL/GenBank/DDBJ databases">
        <title>Genome Assembly and Annotation of Botryosphaeria dothidea sdau 11-99, a Latent Pathogen of Apple Fruit Ring Rot in China.</title>
        <authorList>
            <person name="Yu C."/>
            <person name="Diao Y."/>
            <person name="Lu Q."/>
            <person name="Zhao J."/>
            <person name="Cui S."/>
            <person name="Peng C."/>
            <person name="He B."/>
            <person name="Liu H."/>
        </authorList>
    </citation>
    <scope>NUCLEOTIDE SEQUENCE [LARGE SCALE GENOMIC DNA]</scope>
    <source>
        <strain evidence="1">Sdau11-99</strain>
    </source>
</reference>
<sequence length="175" mass="18393">MASSHEASSISPNVLIGAMDDQSAALILQLQIEDIATIFAASQGKRRASEALNDHEYALQLCQQELETTMTILNDRVMGQSISRAVQEDRHILAREAETEVTIAQNRRLACQLEGRAVPAVAAAPSAPSAMGSSSDAAAVATAEEEYLAKLMALNVSEAEGAKLLNASTDGGTVP</sequence>
<comment type="caution">
    <text evidence="1">The sequence shown here is derived from an EMBL/GenBank/DDBJ whole genome shotgun (WGS) entry which is preliminary data.</text>
</comment>
<accession>A0A8H4IV91</accession>
<organism evidence="1 2">
    <name type="scientific">Botryosphaeria dothidea</name>
    <dbReference type="NCBI Taxonomy" id="55169"/>
    <lineage>
        <taxon>Eukaryota</taxon>
        <taxon>Fungi</taxon>
        <taxon>Dikarya</taxon>
        <taxon>Ascomycota</taxon>
        <taxon>Pezizomycotina</taxon>
        <taxon>Dothideomycetes</taxon>
        <taxon>Dothideomycetes incertae sedis</taxon>
        <taxon>Botryosphaeriales</taxon>
        <taxon>Botryosphaeriaceae</taxon>
        <taxon>Botryosphaeria</taxon>
    </lineage>
</organism>
<dbReference type="EMBL" id="WWBZ02000022">
    <property type="protein sequence ID" value="KAF4307846.1"/>
    <property type="molecule type" value="Genomic_DNA"/>
</dbReference>
<evidence type="ECO:0000313" key="2">
    <source>
        <dbReference type="Proteomes" id="UP000572817"/>
    </source>
</evidence>
<dbReference type="AlphaFoldDB" id="A0A8H4IV91"/>
<keyword evidence="2" id="KW-1185">Reference proteome</keyword>
<gene>
    <name evidence="1" type="ORF">GTA08_BOTSDO04037</name>
</gene>
<protein>
    <submittedName>
        <fullName evidence="1">Zinc finger RING/FYVE/PHD-type protein</fullName>
    </submittedName>
</protein>
<evidence type="ECO:0000313" key="1">
    <source>
        <dbReference type="EMBL" id="KAF4307846.1"/>
    </source>
</evidence>